<name>A0ABD6E2C3_9BILA</name>
<reference evidence="1 2" key="1">
    <citation type="submission" date="2024-08" db="EMBL/GenBank/DDBJ databases">
        <title>Gnathostoma spinigerum genome.</title>
        <authorList>
            <person name="Gonzalez-Bertolin B."/>
            <person name="Monzon S."/>
            <person name="Zaballos A."/>
            <person name="Jimenez P."/>
            <person name="Dekumyoy P."/>
            <person name="Varona S."/>
            <person name="Cuesta I."/>
            <person name="Sumanam S."/>
            <person name="Adisakwattana P."/>
            <person name="Gasser R.B."/>
            <person name="Hernandez-Gonzalez A."/>
            <person name="Young N.D."/>
            <person name="Perteguer M.J."/>
        </authorList>
    </citation>
    <scope>NUCLEOTIDE SEQUENCE [LARGE SCALE GENOMIC DNA]</scope>
    <source>
        <strain evidence="1">AL3</strain>
        <tissue evidence="1">Liver</tissue>
    </source>
</reference>
<dbReference type="EMBL" id="JBGFUD010000143">
    <property type="protein sequence ID" value="MFH4973803.1"/>
    <property type="molecule type" value="Genomic_DNA"/>
</dbReference>
<dbReference type="Proteomes" id="UP001608902">
    <property type="component" value="Unassembled WGS sequence"/>
</dbReference>
<gene>
    <name evidence="1" type="ORF">AB6A40_000512</name>
</gene>
<sequence length="107" mass="12720">MGIWSQNKVFQVQKRDVECPRDSEVTDHQKGRSHRILAVSEKDILWKTSMNEINMYVYRKIWDIKNYVMINKTRTFVPNSDGTIEALVISLAWHLARNIWKPVKFLN</sequence>
<proteinExistence type="predicted"/>
<keyword evidence="2" id="KW-1185">Reference proteome</keyword>
<comment type="caution">
    <text evidence="1">The sequence shown here is derived from an EMBL/GenBank/DDBJ whole genome shotgun (WGS) entry which is preliminary data.</text>
</comment>
<evidence type="ECO:0000313" key="1">
    <source>
        <dbReference type="EMBL" id="MFH4973803.1"/>
    </source>
</evidence>
<dbReference type="AlphaFoldDB" id="A0ABD6E2C3"/>
<accession>A0ABD6E2C3</accession>
<evidence type="ECO:0000313" key="2">
    <source>
        <dbReference type="Proteomes" id="UP001608902"/>
    </source>
</evidence>
<protein>
    <submittedName>
        <fullName evidence="1">Uncharacterized protein</fullName>
    </submittedName>
</protein>
<organism evidence="1 2">
    <name type="scientific">Gnathostoma spinigerum</name>
    <dbReference type="NCBI Taxonomy" id="75299"/>
    <lineage>
        <taxon>Eukaryota</taxon>
        <taxon>Metazoa</taxon>
        <taxon>Ecdysozoa</taxon>
        <taxon>Nematoda</taxon>
        <taxon>Chromadorea</taxon>
        <taxon>Rhabditida</taxon>
        <taxon>Spirurina</taxon>
        <taxon>Gnathostomatomorpha</taxon>
        <taxon>Gnathostomatoidea</taxon>
        <taxon>Gnathostomatidae</taxon>
        <taxon>Gnathostoma</taxon>
    </lineage>
</organism>